<dbReference type="RefSeq" id="WP_285976268.1">
    <property type="nucleotide sequence ID" value="NZ_CP127221.1"/>
</dbReference>
<evidence type="ECO:0000313" key="1">
    <source>
        <dbReference type="EMBL" id="WIW95956.1"/>
    </source>
</evidence>
<reference evidence="1 2" key="1">
    <citation type="submission" date="2023-06" db="EMBL/GenBank/DDBJ databases">
        <title>Altererythrobacter rubellus NBRC 112769 genome.</title>
        <authorList>
            <person name="Zhang K."/>
        </authorList>
    </citation>
    <scope>NUCLEOTIDE SEQUENCE [LARGE SCALE GENOMIC DNA]</scope>
    <source>
        <strain evidence="1 2">NBRC 112769</strain>
    </source>
</reference>
<accession>A0A9Y2B8I9</accession>
<dbReference type="EMBL" id="CP127221">
    <property type="protein sequence ID" value="WIW95956.1"/>
    <property type="molecule type" value="Genomic_DNA"/>
</dbReference>
<dbReference type="KEGG" id="arue:QQX03_02280"/>
<gene>
    <name evidence="1" type="ORF">QQX03_02280</name>
</gene>
<evidence type="ECO:0000313" key="2">
    <source>
        <dbReference type="Proteomes" id="UP001231445"/>
    </source>
</evidence>
<dbReference type="AlphaFoldDB" id="A0A9Y2B8I9"/>
<dbReference type="Proteomes" id="UP001231445">
    <property type="component" value="Chromosome"/>
</dbReference>
<keyword evidence="2" id="KW-1185">Reference proteome</keyword>
<sequence>MPKNDNPSEEELLAEAVIFIEEVEASRLTGGPKTEAGKRISSRNSRKHGLMSKDIERRFDKGLDLPDWLFALADQLRTMADESDPTDGHLLRKALIAAWRASLAQASLDMEMSASVYRADDKERLAITRQAAKLSYYGARFRAERDNAIRRLRQRSRARSGAG</sequence>
<proteinExistence type="predicted"/>
<protein>
    <submittedName>
        <fullName evidence="1">Uncharacterized protein</fullName>
    </submittedName>
</protein>
<organism evidence="1 2">
    <name type="scientific">Altererythrobacter rubellus</name>
    <dbReference type="NCBI Taxonomy" id="2173831"/>
    <lineage>
        <taxon>Bacteria</taxon>
        <taxon>Pseudomonadati</taxon>
        <taxon>Pseudomonadota</taxon>
        <taxon>Alphaproteobacteria</taxon>
        <taxon>Sphingomonadales</taxon>
        <taxon>Erythrobacteraceae</taxon>
        <taxon>Altererythrobacter</taxon>
    </lineage>
</organism>
<name>A0A9Y2B8I9_9SPHN</name>